<dbReference type="AlphaFoldDB" id="A0A8C6UQT6"/>
<dbReference type="Ensembl" id="ENSNMLT00000044391.1">
    <property type="protein sequence ID" value="ENSNMLP00000039891.1"/>
    <property type="gene ID" value="ENSNMLG00000024546.1"/>
</dbReference>
<evidence type="ECO:0000313" key="7">
    <source>
        <dbReference type="Ensembl" id="ENSNMLP00000039891.1"/>
    </source>
</evidence>
<name>A0A8C6UQT6_9GOBI</name>
<feature type="domain" description="IF rod" evidence="6">
    <location>
        <begin position="78"/>
        <end position="286"/>
    </location>
</feature>
<dbReference type="GO" id="GO:0099160">
    <property type="term" value="C:postsynaptic intermediate filament cytoskeleton"/>
    <property type="evidence" value="ECO:0007669"/>
    <property type="project" value="TreeGrafter"/>
</dbReference>
<dbReference type="GO" id="GO:0030424">
    <property type="term" value="C:axon"/>
    <property type="evidence" value="ECO:0007669"/>
    <property type="project" value="TreeGrafter"/>
</dbReference>
<dbReference type="GO" id="GO:0099184">
    <property type="term" value="F:structural constituent of postsynaptic intermediate filament cytoskeleton"/>
    <property type="evidence" value="ECO:0007669"/>
    <property type="project" value="TreeGrafter"/>
</dbReference>
<evidence type="ECO:0000256" key="5">
    <source>
        <dbReference type="SAM" id="Coils"/>
    </source>
</evidence>
<dbReference type="PANTHER" id="PTHR45652">
    <property type="entry name" value="GLIAL FIBRILLARY ACIDIC PROTEIN"/>
    <property type="match status" value="1"/>
</dbReference>
<reference evidence="7" key="1">
    <citation type="submission" date="2025-08" db="UniProtKB">
        <authorList>
            <consortium name="Ensembl"/>
        </authorList>
    </citation>
    <scope>IDENTIFICATION</scope>
</reference>
<evidence type="ECO:0000259" key="6">
    <source>
        <dbReference type="PROSITE" id="PS51842"/>
    </source>
</evidence>
<dbReference type="Gene3D" id="1.20.5.170">
    <property type="match status" value="1"/>
</dbReference>
<dbReference type="InterPro" id="IPR050405">
    <property type="entry name" value="Intermediate_filament"/>
</dbReference>
<dbReference type="Proteomes" id="UP000694523">
    <property type="component" value="Unplaced"/>
</dbReference>
<dbReference type="GO" id="GO:0005882">
    <property type="term" value="C:intermediate filament"/>
    <property type="evidence" value="ECO:0007669"/>
    <property type="project" value="UniProtKB-KW"/>
</dbReference>
<keyword evidence="4 5" id="KW-0175">Coiled coil</keyword>
<dbReference type="PANTHER" id="PTHR45652:SF8">
    <property type="entry name" value="NEUROFILAMENT LIGHT POLYPEPTIDE"/>
    <property type="match status" value="1"/>
</dbReference>
<dbReference type="GO" id="GO:0005737">
    <property type="term" value="C:cytoplasm"/>
    <property type="evidence" value="ECO:0007669"/>
    <property type="project" value="UniProtKB-SubCell"/>
</dbReference>
<dbReference type="PROSITE" id="PS51842">
    <property type="entry name" value="IF_ROD_2"/>
    <property type="match status" value="1"/>
</dbReference>
<dbReference type="Gene3D" id="1.20.5.1160">
    <property type="entry name" value="Vasodilator-stimulated phosphoprotein"/>
    <property type="match status" value="1"/>
</dbReference>
<accession>A0A8C6UQT6</accession>
<sequence>MSSHGFDHFYPTTYKRRVVGLDARYGGGVGSRSTYSSHSAPFSYASSRRSYPMHTVTDFHLDQAAQVSSEFKVLRTQEKAELQDLNDRFVSFVDRVHDLEQQNKLLETELLILRQRQTQPSNLKALYEQEVRQLRAVFDAAQGEKQAAQDHKDQLENVYHKMQQQYEGEVLAREDAEGRLMDARKRADDTALGARSAKDEAGEYRRALSARSLEIDACREMNQALENQIQDVEEKQSAEIQELQDTINQLEDDLSANKADMARYMRDYQELLNVKMALDIEIAAYR</sequence>
<dbReference type="InterPro" id="IPR039008">
    <property type="entry name" value="IF_rod_dom"/>
</dbReference>
<evidence type="ECO:0000256" key="1">
    <source>
        <dbReference type="ARBA" id="ARBA00004496"/>
    </source>
</evidence>
<keyword evidence="2" id="KW-0963">Cytoplasm</keyword>
<evidence type="ECO:0000256" key="3">
    <source>
        <dbReference type="ARBA" id="ARBA00022754"/>
    </source>
</evidence>
<comment type="subcellular location">
    <subcellularLocation>
        <location evidence="1">Cytoplasm</location>
    </subcellularLocation>
</comment>
<dbReference type="SUPFAM" id="SSF64593">
    <property type="entry name" value="Intermediate filament protein, coiled coil region"/>
    <property type="match status" value="2"/>
</dbReference>
<dbReference type="Pfam" id="PF00038">
    <property type="entry name" value="Filament"/>
    <property type="match status" value="2"/>
</dbReference>
<evidence type="ECO:0000313" key="8">
    <source>
        <dbReference type="Proteomes" id="UP000694523"/>
    </source>
</evidence>
<feature type="coiled-coil region" evidence="5">
    <location>
        <begin position="82"/>
        <end position="165"/>
    </location>
</feature>
<protein>
    <submittedName>
        <fullName evidence="7">Neurofilament, light polypeptide b</fullName>
    </submittedName>
</protein>
<keyword evidence="3" id="KW-0403">Intermediate filament</keyword>
<keyword evidence="8" id="KW-1185">Reference proteome</keyword>
<evidence type="ECO:0000256" key="2">
    <source>
        <dbReference type="ARBA" id="ARBA00022490"/>
    </source>
</evidence>
<dbReference type="SMART" id="SM01391">
    <property type="entry name" value="Filament"/>
    <property type="match status" value="1"/>
</dbReference>
<reference evidence="7" key="2">
    <citation type="submission" date="2025-09" db="UniProtKB">
        <authorList>
            <consortium name="Ensembl"/>
        </authorList>
    </citation>
    <scope>IDENTIFICATION</scope>
</reference>
<feature type="coiled-coil region" evidence="5">
    <location>
        <begin position="215"/>
        <end position="267"/>
    </location>
</feature>
<proteinExistence type="predicted"/>
<evidence type="ECO:0000256" key="4">
    <source>
        <dbReference type="ARBA" id="ARBA00023054"/>
    </source>
</evidence>
<dbReference type="GO" id="GO:0033693">
    <property type="term" value="P:neurofilament bundle assembly"/>
    <property type="evidence" value="ECO:0007669"/>
    <property type="project" value="TreeGrafter"/>
</dbReference>
<organism evidence="7 8">
    <name type="scientific">Neogobius melanostomus</name>
    <name type="common">round goby</name>
    <dbReference type="NCBI Taxonomy" id="47308"/>
    <lineage>
        <taxon>Eukaryota</taxon>
        <taxon>Metazoa</taxon>
        <taxon>Chordata</taxon>
        <taxon>Craniata</taxon>
        <taxon>Vertebrata</taxon>
        <taxon>Euteleostomi</taxon>
        <taxon>Actinopterygii</taxon>
        <taxon>Neopterygii</taxon>
        <taxon>Teleostei</taxon>
        <taxon>Neoteleostei</taxon>
        <taxon>Acanthomorphata</taxon>
        <taxon>Gobiaria</taxon>
        <taxon>Gobiiformes</taxon>
        <taxon>Gobioidei</taxon>
        <taxon>Gobiidae</taxon>
        <taxon>Benthophilinae</taxon>
        <taxon>Neogobiini</taxon>
        <taxon>Neogobius</taxon>
    </lineage>
</organism>